<protein>
    <submittedName>
        <fullName evidence="1">Uncharacterized protein</fullName>
    </submittedName>
</protein>
<accession>A0A173QX54</accession>
<name>A0A173QX54_9FIRM</name>
<dbReference type="Proteomes" id="UP000479531">
    <property type="component" value="Unassembled WGS sequence"/>
</dbReference>
<dbReference type="EMBL" id="WGGT01000001">
    <property type="protein sequence ID" value="MVQ44272.1"/>
    <property type="molecule type" value="Genomic_DNA"/>
</dbReference>
<sequence length="130" mass="14590">MADNSLKISYKIYLEAEDISQSRISSTASYVSNLFKNCTNSYLQKAEVDNESDMDDFTLRLYIDEKVEEEACSSPECAEGFLENIAEFLDAIAAAHSYLDMEGSFSISYHGVEDAFRFRSEAGSDLCNIE</sequence>
<evidence type="ECO:0000313" key="2">
    <source>
        <dbReference type="EMBL" id="MVQ44272.1"/>
    </source>
</evidence>
<dbReference type="OrthoDB" id="2061906at2"/>
<proteinExistence type="predicted"/>
<dbReference type="Proteomes" id="UP000284051">
    <property type="component" value="Unassembled WGS sequence"/>
</dbReference>
<dbReference type="AlphaFoldDB" id="A0A173QX54"/>
<organism evidence="1 4">
    <name type="scientific">Roseburia intestinalis</name>
    <dbReference type="NCBI Taxonomy" id="166486"/>
    <lineage>
        <taxon>Bacteria</taxon>
        <taxon>Bacillati</taxon>
        <taxon>Bacillota</taxon>
        <taxon>Clostridia</taxon>
        <taxon>Lachnospirales</taxon>
        <taxon>Lachnospiraceae</taxon>
        <taxon>Roseburia</taxon>
    </lineage>
</organism>
<reference evidence="3 5" key="2">
    <citation type="submission" date="2018-08" db="EMBL/GenBank/DDBJ databases">
        <title>A genome reference for cultivated species of the human gut microbiota.</title>
        <authorList>
            <person name="Zou Y."/>
            <person name="Xue W."/>
            <person name="Luo G."/>
        </authorList>
    </citation>
    <scope>NUCLEOTIDE SEQUENCE [LARGE SCALE GENOMIC DNA]</scope>
    <source>
        <strain evidence="3 5">AM22-21LB</strain>
    </source>
</reference>
<evidence type="ECO:0000313" key="3">
    <source>
        <dbReference type="EMBL" id="RHG25342.1"/>
    </source>
</evidence>
<evidence type="ECO:0000313" key="6">
    <source>
        <dbReference type="Proteomes" id="UP000479531"/>
    </source>
</evidence>
<evidence type="ECO:0000313" key="1">
    <source>
        <dbReference type="EMBL" id="CUM70161.1"/>
    </source>
</evidence>
<reference evidence="2 6" key="3">
    <citation type="submission" date="2019-10" db="EMBL/GenBank/DDBJ databases">
        <title>Roseburia spp. ameliorate alcoholic fatty liver via restoration of gut barrier function.</title>
        <authorList>
            <person name="Seo B."/>
            <person name="Ko G."/>
        </authorList>
    </citation>
    <scope>NUCLEOTIDE SEQUENCE [LARGE SCALE GENOMIC DNA]</scope>
    <source>
        <strain evidence="2 6">SNUG30017</strain>
    </source>
</reference>
<dbReference type="RefSeq" id="WP_055193034.1">
    <property type="nucleotide sequence ID" value="NZ_CABIYH010000001.1"/>
</dbReference>
<evidence type="ECO:0000313" key="4">
    <source>
        <dbReference type="Proteomes" id="UP000095350"/>
    </source>
</evidence>
<evidence type="ECO:0000313" key="5">
    <source>
        <dbReference type="Proteomes" id="UP000284051"/>
    </source>
</evidence>
<dbReference type="EMBL" id="CYXZ01000001">
    <property type="protein sequence ID" value="CUM70161.1"/>
    <property type="molecule type" value="Genomic_DNA"/>
</dbReference>
<gene>
    <name evidence="3" type="ORF">DW264_17460</name>
    <name evidence="1" type="ORF">ERS852572_00037</name>
    <name evidence="2" type="ORF">GCK47_00740</name>
</gene>
<reference evidence="1 4" key="1">
    <citation type="submission" date="2015-09" db="EMBL/GenBank/DDBJ databases">
        <authorList>
            <consortium name="Pathogen Informatics"/>
        </authorList>
    </citation>
    <scope>NUCLEOTIDE SEQUENCE [LARGE SCALE GENOMIC DNA]</scope>
    <source>
        <strain evidence="1 4">2789STDY5834960</strain>
    </source>
</reference>
<dbReference type="EMBL" id="QRID01000026">
    <property type="protein sequence ID" value="RHG25342.1"/>
    <property type="molecule type" value="Genomic_DNA"/>
</dbReference>
<dbReference type="Proteomes" id="UP000095350">
    <property type="component" value="Unassembled WGS sequence"/>
</dbReference>
<dbReference type="PaxDb" id="166486-ERS852572_00037"/>